<evidence type="ECO:0000259" key="2">
    <source>
        <dbReference type="Pfam" id="PF11127"/>
    </source>
</evidence>
<comment type="caution">
    <text evidence="3">The sequence shown here is derived from an EMBL/GenBank/DDBJ whole genome shotgun (WGS) entry which is preliminary data.</text>
</comment>
<dbReference type="Pfam" id="PF11127">
    <property type="entry name" value="YgaP-like_TM"/>
    <property type="match status" value="1"/>
</dbReference>
<dbReference type="AlphaFoldDB" id="A0A2T1HPN0"/>
<dbReference type="Proteomes" id="UP000239772">
    <property type="component" value="Unassembled WGS sequence"/>
</dbReference>
<organism evidence="3 4">
    <name type="scientific">Alsobacter soli</name>
    <dbReference type="NCBI Taxonomy" id="2109933"/>
    <lineage>
        <taxon>Bacteria</taxon>
        <taxon>Pseudomonadati</taxon>
        <taxon>Pseudomonadota</taxon>
        <taxon>Alphaproteobacteria</taxon>
        <taxon>Hyphomicrobiales</taxon>
        <taxon>Alsobacteraceae</taxon>
        <taxon>Alsobacter</taxon>
    </lineage>
</organism>
<keyword evidence="1" id="KW-1133">Transmembrane helix</keyword>
<dbReference type="EMBL" id="PVZS01000023">
    <property type="protein sequence ID" value="PSC03583.1"/>
    <property type="molecule type" value="Genomic_DNA"/>
</dbReference>
<feature type="transmembrane region" description="Helical" evidence="1">
    <location>
        <begin position="42"/>
        <end position="65"/>
    </location>
</feature>
<gene>
    <name evidence="3" type="ORF">SLNSH_18260</name>
</gene>
<protein>
    <submittedName>
        <fullName evidence="3">DUF2892 domain-containing protein</fullName>
    </submittedName>
</protein>
<accession>A0A2T1HPN0</accession>
<evidence type="ECO:0000313" key="3">
    <source>
        <dbReference type="EMBL" id="PSC03583.1"/>
    </source>
</evidence>
<evidence type="ECO:0000256" key="1">
    <source>
        <dbReference type="SAM" id="Phobius"/>
    </source>
</evidence>
<dbReference type="OrthoDB" id="9804804at2"/>
<sequence>MTEDTMMIKNMGGLDRLIRFYLGLAMVAFALPFWAPQTGWNWIGYLGLLPMLSAVVGSCGVYRIVGLSTCPR</sequence>
<feature type="domain" description="Inner membrane protein YgaP-like transmembrane" evidence="2">
    <location>
        <begin position="7"/>
        <end position="71"/>
    </location>
</feature>
<keyword evidence="4" id="KW-1185">Reference proteome</keyword>
<proteinExistence type="predicted"/>
<keyword evidence="1" id="KW-0472">Membrane</keyword>
<evidence type="ECO:0000313" key="4">
    <source>
        <dbReference type="Proteomes" id="UP000239772"/>
    </source>
</evidence>
<keyword evidence="1" id="KW-0812">Transmembrane</keyword>
<dbReference type="InterPro" id="IPR021309">
    <property type="entry name" value="YgaP-like_TM"/>
</dbReference>
<name>A0A2T1HPN0_9HYPH</name>
<reference evidence="4" key="1">
    <citation type="submission" date="2018-03" db="EMBL/GenBank/DDBJ databases">
        <authorList>
            <person name="Sun L."/>
            <person name="Liu H."/>
            <person name="Chen W."/>
            <person name="Huang K."/>
            <person name="Liu W."/>
            <person name="Gao X."/>
        </authorList>
    </citation>
    <scope>NUCLEOTIDE SEQUENCE [LARGE SCALE GENOMIC DNA]</scope>
    <source>
        <strain evidence="4">SH9</strain>
    </source>
</reference>
<feature type="transmembrane region" description="Helical" evidence="1">
    <location>
        <begin position="20"/>
        <end position="36"/>
    </location>
</feature>